<keyword evidence="2" id="KW-1185">Reference proteome</keyword>
<dbReference type="HOGENOM" id="CLU_1375933_0_0_4"/>
<accession>I3UES4</accession>
<dbReference type="STRING" id="1036672.TKWG_18200"/>
<dbReference type="Proteomes" id="UP000005267">
    <property type="component" value="Chromosome"/>
</dbReference>
<proteinExistence type="predicted"/>
<protein>
    <recommendedName>
        <fullName evidence="3">DUF2946 domain-containing protein</fullName>
    </recommendedName>
</protein>
<organism evidence="1 2">
    <name type="scientific">Advenella kashmirensis (strain DSM 17095 / LMG 22695 / WT001)</name>
    <name type="common">Tetrathiobacter kashmirensis</name>
    <dbReference type="NCBI Taxonomy" id="1036672"/>
    <lineage>
        <taxon>Bacteria</taxon>
        <taxon>Pseudomonadati</taxon>
        <taxon>Pseudomonadota</taxon>
        <taxon>Betaproteobacteria</taxon>
        <taxon>Burkholderiales</taxon>
        <taxon>Alcaligenaceae</taxon>
    </lineage>
</organism>
<dbReference type="RefSeq" id="WP_014751603.1">
    <property type="nucleotide sequence ID" value="NC_017964.1"/>
</dbReference>
<dbReference type="Pfam" id="PF11161">
    <property type="entry name" value="DUF2944"/>
    <property type="match status" value="1"/>
</dbReference>
<dbReference type="OrthoDB" id="7057642at2"/>
<sequence length="207" mass="22771">MDEQVLGAMQKWPNVPAVYGWLSLNAHGDWLLHTQGGAREGQSGEKIANAQIRHFMNRNYAANEAGEWFFQNGPQRVYVDLACAPYIVRLADDMQTLLTHNELPVTRVSQWLLDAEGRLYMQTEHGAAMLAGRDMGLLSTRLQVMPGTAGTPAAATPLDQNHLQALHEGSILLVSLDGASDWTAPMQWLENALIPARLGFVREPAAS</sequence>
<evidence type="ECO:0000313" key="2">
    <source>
        <dbReference type="Proteomes" id="UP000005267"/>
    </source>
</evidence>
<reference evidence="1 2" key="1">
    <citation type="journal article" date="2011" name="J. Bacteriol.">
        <title>Whole-genome shotgun sequencing of the sulfur-oxidizing chemoautotroph Tetrathiobacter kashmirensis.</title>
        <authorList>
            <person name="Ghosh W."/>
            <person name="George A."/>
            <person name="Agarwal A."/>
            <person name="Raj P."/>
            <person name="Alam M."/>
            <person name="Pyne P."/>
            <person name="Das Gupta S.K."/>
        </authorList>
    </citation>
    <scope>NUCLEOTIDE SEQUENCE [LARGE SCALE GENOMIC DNA]</scope>
    <source>
        <strain evidence="1 2">WT001</strain>
    </source>
</reference>
<evidence type="ECO:0000313" key="1">
    <source>
        <dbReference type="EMBL" id="AFK63512.1"/>
    </source>
</evidence>
<name>I3UES4_ADVKW</name>
<gene>
    <name evidence="1" type="ordered locus">TKWG_18200</name>
</gene>
<dbReference type="InterPro" id="IPR021332">
    <property type="entry name" value="DUF2944"/>
</dbReference>
<dbReference type="KEGG" id="aka:TKWG_18200"/>
<dbReference type="AlphaFoldDB" id="I3UES4"/>
<dbReference type="EMBL" id="CP003555">
    <property type="protein sequence ID" value="AFK63512.1"/>
    <property type="molecule type" value="Genomic_DNA"/>
</dbReference>
<reference evidence="2" key="2">
    <citation type="journal article" date="2013" name="PLoS ONE">
        <title>Genome implosion elicits host-confinement in Alcaligenaceae: evidence from the comparative genomics of Tetrathiobacter kashmirensis, a pathogen in the making.</title>
        <authorList>
            <person name="Ghosh W."/>
            <person name="Alam M."/>
            <person name="Roy C."/>
            <person name="Pyne P."/>
            <person name="George A."/>
            <person name="Chakraborty R."/>
            <person name="Majumder S."/>
            <person name="Agarwal A."/>
            <person name="Chakraborty S."/>
            <person name="Majumdar S."/>
            <person name="Gupta S.K."/>
        </authorList>
    </citation>
    <scope>NUCLEOTIDE SEQUENCE [LARGE SCALE GENOMIC DNA]</scope>
    <source>
        <strain evidence="2">WT001</strain>
    </source>
</reference>
<evidence type="ECO:0008006" key="3">
    <source>
        <dbReference type="Google" id="ProtNLM"/>
    </source>
</evidence>